<dbReference type="EMBL" id="MU003535">
    <property type="protein sequence ID" value="KAF2464558.1"/>
    <property type="molecule type" value="Genomic_DNA"/>
</dbReference>
<sequence length="276" mass="31159">MAGSSLYMPVPEDFRLSTWLAIGACIYAIAERWFPFWVVVQFPILLLAARTIQATLMARGLLTSGRSNTVPGRYSTRIPASNPEDQGIVVFVLGARINHPMGRLAPGFLDAGTIFTGMWRECNRNRKKYGYLGKTSTLMASQEEGGLTMVWLTYWKTVEGLRDFGASDAHRALQIPWLAKKYPYLGIMHETYSAPKGNWETIYHHFQPFGMGKTKFMVGPSLTDDSNAADREKRLRFASPLVKAEGREMRSMFSRMGRGEDIALARWNPEAKDFDE</sequence>
<keyword evidence="2" id="KW-1185">Reference proteome</keyword>
<organism evidence="1 2">
    <name type="scientific">Lindgomyces ingoldianus</name>
    <dbReference type="NCBI Taxonomy" id="673940"/>
    <lineage>
        <taxon>Eukaryota</taxon>
        <taxon>Fungi</taxon>
        <taxon>Dikarya</taxon>
        <taxon>Ascomycota</taxon>
        <taxon>Pezizomycotina</taxon>
        <taxon>Dothideomycetes</taxon>
        <taxon>Pleosporomycetidae</taxon>
        <taxon>Pleosporales</taxon>
        <taxon>Lindgomycetaceae</taxon>
        <taxon>Lindgomyces</taxon>
    </lineage>
</organism>
<accession>A0ACB6QD72</accession>
<gene>
    <name evidence="1" type="ORF">BDR25DRAFT_296485</name>
</gene>
<proteinExistence type="predicted"/>
<protein>
    <submittedName>
        <fullName evidence="1">Uncharacterized protein</fullName>
    </submittedName>
</protein>
<evidence type="ECO:0000313" key="2">
    <source>
        <dbReference type="Proteomes" id="UP000799755"/>
    </source>
</evidence>
<reference evidence="1" key="1">
    <citation type="journal article" date="2020" name="Stud. Mycol.">
        <title>101 Dothideomycetes genomes: a test case for predicting lifestyles and emergence of pathogens.</title>
        <authorList>
            <person name="Haridas S."/>
            <person name="Albert R."/>
            <person name="Binder M."/>
            <person name="Bloem J."/>
            <person name="Labutti K."/>
            <person name="Salamov A."/>
            <person name="Andreopoulos B."/>
            <person name="Baker S."/>
            <person name="Barry K."/>
            <person name="Bills G."/>
            <person name="Bluhm B."/>
            <person name="Cannon C."/>
            <person name="Castanera R."/>
            <person name="Culley D."/>
            <person name="Daum C."/>
            <person name="Ezra D."/>
            <person name="Gonzalez J."/>
            <person name="Henrissat B."/>
            <person name="Kuo A."/>
            <person name="Liang C."/>
            <person name="Lipzen A."/>
            <person name="Lutzoni F."/>
            <person name="Magnuson J."/>
            <person name="Mondo S."/>
            <person name="Nolan M."/>
            <person name="Ohm R."/>
            <person name="Pangilinan J."/>
            <person name="Park H.-J."/>
            <person name="Ramirez L."/>
            <person name="Alfaro M."/>
            <person name="Sun H."/>
            <person name="Tritt A."/>
            <person name="Yoshinaga Y."/>
            <person name="Zwiers L.-H."/>
            <person name="Turgeon B."/>
            <person name="Goodwin S."/>
            <person name="Spatafora J."/>
            <person name="Crous P."/>
            <person name="Grigoriev I."/>
        </authorList>
    </citation>
    <scope>NUCLEOTIDE SEQUENCE</scope>
    <source>
        <strain evidence="1">ATCC 200398</strain>
    </source>
</reference>
<evidence type="ECO:0000313" key="1">
    <source>
        <dbReference type="EMBL" id="KAF2464558.1"/>
    </source>
</evidence>
<comment type="caution">
    <text evidence="1">The sequence shown here is derived from an EMBL/GenBank/DDBJ whole genome shotgun (WGS) entry which is preliminary data.</text>
</comment>
<name>A0ACB6QD72_9PLEO</name>
<dbReference type="Proteomes" id="UP000799755">
    <property type="component" value="Unassembled WGS sequence"/>
</dbReference>